<protein>
    <submittedName>
        <fullName evidence="1">Uncharacterized protein</fullName>
    </submittedName>
</protein>
<proteinExistence type="predicted"/>
<accession>A0A7C8HYL0</accession>
<evidence type="ECO:0000313" key="2">
    <source>
        <dbReference type="Proteomes" id="UP000481861"/>
    </source>
</evidence>
<keyword evidence="2" id="KW-1185">Reference proteome</keyword>
<dbReference type="AlphaFoldDB" id="A0A7C8HYL0"/>
<comment type="caution">
    <text evidence="1">The sequence shown here is derived from an EMBL/GenBank/DDBJ whole genome shotgun (WGS) entry which is preliminary data.</text>
</comment>
<dbReference type="Proteomes" id="UP000481861">
    <property type="component" value="Unassembled WGS sequence"/>
</dbReference>
<name>A0A7C8HYL0_9PLEO</name>
<sequence length="164" mass="17369">MSMCTFIPTNNLIKVYAIPNQRTPDSTSTLNKLSLVYRLRLHQARVLACSVTPSHLILIASPHARLCASSSALSSEAQRSPSEFTALAIGGTGVAAGPWRTRGGVRSGIKSGKASTTVAVSPLAVARARVRLGSLPVHATQANDSRCRVFSQKMKALSSSVARR</sequence>
<reference evidence="1 2" key="1">
    <citation type="submission" date="2020-01" db="EMBL/GenBank/DDBJ databases">
        <authorList>
            <consortium name="DOE Joint Genome Institute"/>
            <person name="Haridas S."/>
            <person name="Albert R."/>
            <person name="Binder M."/>
            <person name="Bloem J."/>
            <person name="Labutti K."/>
            <person name="Salamov A."/>
            <person name="Andreopoulos B."/>
            <person name="Baker S.E."/>
            <person name="Barry K."/>
            <person name="Bills G."/>
            <person name="Bluhm B.H."/>
            <person name="Cannon C."/>
            <person name="Castanera R."/>
            <person name="Culley D.E."/>
            <person name="Daum C."/>
            <person name="Ezra D."/>
            <person name="Gonzalez J.B."/>
            <person name="Henrissat B."/>
            <person name="Kuo A."/>
            <person name="Liang C."/>
            <person name="Lipzen A."/>
            <person name="Lutzoni F."/>
            <person name="Magnuson J."/>
            <person name="Mondo S."/>
            <person name="Nolan M."/>
            <person name="Ohm R."/>
            <person name="Pangilinan J."/>
            <person name="Park H.-J.H."/>
            <person name="Ramirez L."/>
            <person name="Alfaro M."/>
            <person name="Sun H."/>
            <person name="Tritt A."/>
            <person name="Yoshinaga Y."/>
            <person name="Zwiers L.-H.L."/>
            <person name="Turgeon B.G."/>
            <person name="Goodwin S.B."/>
            <person name="Spatafora J.W."/>
            <person name="Crous P.W."/>
            <person name="Grigoriev I.V."/>
        </authorList>
    </citation>
    <scope>NUCLEOTIDE SEQUENCE [LARGE SCALE GENOMIC DNA]</scope>
    <source>
        <strain evidence="1 2">CBS 611.86</strain>
    </source>
</reference>
<evidence type="ECO:0000313" key="1">
    <source>
        <dbReference type="EMBL" id="KAF2865068.1"/>
    </source>
</evidence>
<dbReference type="EMBL" id="JAADJZ010000037">
    <property type="protein sequence ID" value="KAF2865068.1"/>
    <property type="molecule type" value="Genomic_DNA"/>
</dbReference>
<organism evidence="1 2">
    <name type="scientific">Massariosphaeria phaeospora</name>
    <dbReference type="NCBI Taxonomy" id="100035"/>
    <lineage>
        <taxon>Eukaryota</taxon>
        <taxon>Fungi</taxon>
        <taxon>Dikarya</taxon>
        <taxon>Ascomycota</taxon>
        <taxon>Pezizomycotina</taxon>
        <taxon>Dothideomycetes</taxon>
        <taxon>Pleosporomycetidae</taxon>
        <taxon>Pleosporales</taxon>
        <taxon>Pleosporales incertae sedis</taxon>
        <taxon>Massariosphaeria</taxon>
    </lineage>
</organism>
<gene>
    <name evidence="1" type="ORF">BDV95DRAFT_266694</name>
</gene>